<evidence type="ECO:0000313" key="7">
    <source>
        <dbReference type="Proteomes" id="UP001519887"/>
    </source>
</evidence>
<evidence type="ECO:0000256" key="2">
    <source>
        <dbReference type="ARBA" id="ARBA00008520"/>
    </source>
</evidence>
<dbReference type="Gene3D" id="3.40.190.10">
    <property type="entry name" value="Periplasmic binding protein-like II"/>
    <property type="match status" value="1"/>
</dbReference>
<dbReference type="Proteomes" id="UP001519887">
    <property type="component" value="Unassembled WGS sequence"/>
</dbReference>
<keyword evidence="7" id="KW-1185">Reference proteome</keyword>
<evidence type="ECO:0000256" key="4">
    <source>
        <dbReference type="ARBA" id="ARBA00022729"/>
    </source>
</evidence>
<comment type="similarity">
    <text evidence="2">Belongs to the bacterial solute-binding protein 1 family.</text>
</comment>
<feature type="chain" id="PRO_5047133996" evidence="5">
    <location>
        <begin position="32"/>
        <end position="477"/>
    </location>
</feature>
<dbReference type="PANTHER" id="PTHR43649:SF31">
    <property type="entry name" value="SN-GLYCEROL-3-PHOSPHATE-BINDING PERIPLASMIC PROTEIN UGPB"/>
    <property type="match status" value="1"/>
</dbReference>
<keyword evidence="3" id="KW-0813">Transport</keyword>
<dbReference type="EMBL" id="JAHZIK010000075">
    <property type="protein sequence ID" value="MBW7453452.1"/>
    <property type="molecule type" value="Genomic_DNA"/>
</dbReference>
<evidence type="ECO:0000256" key="1">
    <source>
        <dbReference type="ARBA" id="ARBA00004196"/>
    </source>
</evidence>
<dbReference type="PANTHER" id="PTHR43649">
    <property type="entry name" value="ARABINOSE-BINDING PROTEIN-RELATED"/>
    <property type="match status" value="1"/>
</dbReference>
<proteinExistence type="inferred from homology"/>
<organism evidence="6 7">
    <name type="scientific">Paenibacillus sepulcri</name>
    <dbReference type="NCBI Taxonomy" id="359917"/>
    <lineage>
        <taxon>Bacteria</taxon>
        <taxon>Bacillati</taxon>
        <taxon>Bacillota</taxon>
        <taxon>Bacilli</taxon>
        <taxon>Bacillales</taxon>
        <taxon>Paenibacillaceae</taxon>
        <taxon>Paenibacillus</taxon>
    </lineage>
</organism>
<keyword evidence="4 5" id="KW-0732">Signal</keyword>
<name>A0ABS7BY11_9BACL</name>
<reference evidence="6 7" key="1">
    <citation type="submission" date="2021-07" db="EMBL/GenBank/DDBJ databases">
        <title>Paenibacillus radiodurans sp. nov., isolated from the southeastern edge of Tengger Desert.</title>
        <authorList>
            <person name="Zhang G."/>
        </authorList>
    </citation>
    <scope>NUCLEOTIDE SEQUENCE [LARGE SCALE GENOMIC DNA]</scope>
    <source>
        <strain evidence="6 7">CCM 7311</strain>
    </source>
</reference>
<dbReference type="SUPFAM" id="SSF53850">
    <property type="entry name" value="Periplasmic binding protein-like II"/>
    <property type="match status" value="1"/>
</dbReference>
<protein>
    <submittedName>
        <fullName evidence="6">Extracellular solute-binding protein</fullName>
    </submittedName>
</protein>
<comment type="caution">
    <text evidence="6">The sequence shown here is derived from an EMBL/GenBank/DDBJ whole genome shotgun (WGS) entry which is preliminary data.</text>
</comment>
<evidence type="ECO:0000313" key="6">
    <source>
        <dbReference type="EMBL" id="MBW7453452.1"/>
    </source>
</evidence>
<evidence type="ECO:0000256" key="3">
    <source>
        <dbReference type="ARBA" id="ARBA00022448"/>
    </source>
</evidence>
<evidence type="ECO:0000256" key="5">
    <source>
        <dbReference type="SAM" id="SignalP"/>
    </source>
</evidence>
<gene>
    <name evidence="6" type="ORF">K0U00_05305</name>
</gene>
<dbReference type="Pfam" id="PF01547">
    <property type="entry name" value="SBP_bac_1"/>
    <property type="match status" value="1"/>
</dbReference>
<accession>A0ABS7BY11</accession>
<sequence length="477" mass="51766">MKSMLAKAHIRVGPACLIFALLMGILSGCTGNSDSNTAAKESADDSNGSANTTMETVRVWTNDGSYKPIMDPIIEEYNKGEGIKDGIHIEYKVFGSDYNDVLKIALAAGQAPELYKFVGTVKEPFISSGWMLPIDELPGGPEFLSTYKDILINGYTTFGGKSYSVPYKVLSTKFMYNKDLLKKSGFDAPPATWDDVAAYAKKITNDNKGNAYGYGVHLKDSASSGKWYFAAQFASSVGHMGYDFTKGKFAFSDFTQNIQKILQMKADGSIFPGGEGMDNDALMAQFAAGRIAMLPGVNWDVSTLDKFWKEIGSRFDLGVIDTPVMDPANKYKNYAQIADALCIGPSAQEMPEKAMKVYALFHSNKVLEDIQNNEVDFIARQDIQAKAPASFKKAGTAEFGNTSNSYLALTPPDGGITVEGQPYQNTIVNLIAGPANADVAAALGDLDKRYNSALDKAVSGGMDMSLYVNENWDTRSK</sequence>
<comment type="subcellular location">
    <subcellularLocation>
        <location evidence="1">Cell envelope</location>
    </subcellularLocation>
</comment>
<dbReference type="InterPro" id="IPR006059">
    <property type="entry name" value="SBP"/>
</dbReference>
<feature type="signal peptide" evidence="5">
    <location>
        <begin position="1"/>
        <end position="31"/>
    </location>
</feature>
<dbReference type="PROSITE" id="PS51257">
    <property type="entry name" value="PROKAR_LIPOPROTEIN"/>
    <property type="match status" value="1"/>
</dbReference>
<dbReference type="InterPro" id="IPR050490">
    <property type="entry name" value="Bact_solute-bd_prot1"/>
</dbReference>